<accession>M0P5G5</accession>
<gene>
    <name evidence="1" type="ORF">C470_00265</name>
</gene>
<reference evidence="1 2" key="1">
    <citation type="journal article" date="2014" name="PLoS Genet.">
        <title>Phylogenetically driven sequencing of extremely halophilic archaea reveals strategies for static and dynamic osmo-response.</title>
        <authorList>
            <person name="Becker E.A."/>
            <person name="Seitzer P.M."/>
            <person name="Tritt A."/>
            <person name="Larsen D."/>
            <person name="Krusor M."/>
            <person name="Yao A.I."/>
            <person name="Wu D."/>
            <person name="Madern D."/>
            <person name="Eisen J.A."/>
            <person name="Darling A.E."/>
            <person name="Facciotti M.T."/>
        </authorList>
    </citation>
    <scope>NUCLEOTIDE SEQUENCE [LARGE SCALE GENOMIC DNA]</scope>
    <source>
        <strain evidence="1 2">JCM 13561</strain>
    </source>
</reference>
<sequence length="75" mass="8863">MSFALSSSTPFLQEVLDFIGQRISVLSLDMNDQRWPVWIVIVDDKRYVFEFVRLSVRLEFLGDLVSQVIENIRWV</sequence>
<proteinExistence type="predicted"/>
<evidence type="ECO:0000313" key="1">
    <source>
        <dbReference type="EMBL" id="EMA65407.1"/>
    </source>
</evidence>
<dbReference type="AlphaFoldDB" id="M0P5G5"/>
<dbReference type="EMBL" id="AOJF01000001">
    <property type="protein sequence ID" value="EMA65407.1"/>
    <property type="molecule type" value="Genomic_DNA"/>
</dbReference>
<protein>
    <submittedName>
        <fullName evidence="1">Uncharacterized protein</fullName>
    </submittedName>
</protein>
<comment type="caution">
    <text evidence="1">The sequence shown here is derived from an EMBL/GenBank/DDBJ whole genome shotgun (WGS) entry which is preliminary data.</text>
</comment>
<dbReference type="Proteomes" id="UP000011581">
    <property type="component" value="Unassembled WGS sequence"/>
</dbReference>
<evidence type="ECO:0000313" key="2">
    <source>
        <dbReference type="Proteomes" id="UP000011581"/>
    </source>
</evidence>
<name>M0P5G5_9EURY</name>
<organism evidence="1 2">
    <name type="scientific">Halorubrum distributum JCM 13561</name>
    <dbReference type="NCBI Taxonomy" id="1227483"/>
    <lineage>
        <taxon>Archaea</taxon>
        <taxon>Methanobacteriati</taxon>
        <taxon>Methanobacteriota</taxon>
        <taxon>Stenosarchaea group</taxon>
        <taxon>Halobacteria</taxon>
        <taxon>Halobacteriales</taxon>
        <taxon>Haloferacaceae</taxon>
        <taxon>Halorubrum</taxon>
        <taxon>Halorubrum distributum group</taxon>
    </lineage>
</organism>